<feature type="compositionally biased region" description="Low complexity" evidence="4">
    <location>
        <begin position="201"/>
        <end position="211"/>
    </location>
</feature>
<dbReference type="GO" id="GO:0032259">
    <property type="term" value="P:methylation"/>
    <property type="evidence" value="ECO:0007669"/>
    <property type="project" value="UniProtKB-KW"/>
</dbReference>
<dbReference type="Gene3D" id="3.40.50.150">
    <property type="entry name" value="Vaccinia Virus protein VP39"/>
    <property type="match status" value="1"/>
</dbReference>
<organism evidence="6 7">
    <name type="scientific">Hortaea werneckii</name>
    <name type="common">Black yeast</name>
    <name type="synonym">Cladosporium werneckii</name>
    <dbReference type="NCBI Taxonomy" id="91943"/>
    <lineage>
        <taxon>Eukaryota</taxon>
        <taxon>Fungi</taxon>
        <taxon>Dikarya</taxon>
        <taxon>Ascomycota</taxon>
        <taxon>Pezizomycotina</taxon>
        <taxon>Dothideomycetes</taxon>
        <taxon>Dothideomycetidae</taxon>
        <taxon>Mycosphaerellales</taxon>
        <taxon>Teratosphaeriaceae</taxon>
        <taxon>Hortaea</taxon>
    </lineage>
</organism>
<feature type="compositionally biased region" description="Basic and acidic residues" evidence="4">
    <location>
        <begin position="22"/>
        <end position="33"/>
    </location>
</feature>
<dbReference type="VEuPathDB" id="FungiDB:BTJ68_12458"/>
<comment type="caution">
    <text evidence="6">The sequence shown here is derived from an EMBL/GenBank/DDBJ whole genome shotgun (WGS) entry which is preliminary data.</text>
</comment>
<dbReference type="Gene3D" id="1.10.10.10">
    <property type="entry name" value="Winged helix-like DNA-binding domain superfamily/Winged helix DNA-binding domain"/>
    <property type="match status" value="1"/>
</dbReference>
<gene>
    <name evidence="6" type="ORF">D0859_02770</name>
</gene>
<evidence type="ECO:0000256" key="3">
    <source>
        <dbReference type="ARBA" id="ARBA00022691"/>
    </source>
</evidence>
<evidence type="ECO:0000256" key="4">
    <source>
        <dbReference type="SAM" id="MobiDB-lite"/>
    </source>
</evidence>
<evidence type="ECO:0000259" key="5">
    <source>
        <dbReference type="Pfam" id="PF00891"/>
    </source>
</evidence>
<protein>
    <recommendedName>
        <fullName evidence="5">O-methyltransferase C-terminal domain-containing protein</fullName>
    </recommendedName>
</protein>
<feature type="region of interest" description="Disordered" evidence="4">
    <location>
        <begin position="154"/>
        <end position="234"/>
    </location>
</feature>
<dbReference type="Pfam" id="PF00891">
    <property type="entry name" value="Methyltransf_2"/>
    <property type="match status" value="1"/>
</dbReference>
<feature type="compositionally biased region" description="Polar residues" evidence="4">
    <location>
        <begin position="1"/>
        <end position="19"/>
    </location>
</feature>
<dbReference type="PANTHER" id="PTHR43712:SF17">
    <property type="entry name" value="O-METHYLTRANSFERASE"/>
    <property type="match status" value="1"/>
</dbReference>
<name>A0A3M7J5R0_HORWE</name>
<feature type="compositionally biased region" description="Basic and acidic residues" evidence="4">
    <location>
        <begin position="162"/>
        <end position="171"/>
    </location>
</feature>
<feature type="region of interest" description="Disordered" evidence="4">
    <location>
        <begin position="1"/>
        <end position="44"/>
    </location>
</feature>
<evidence type="ECO:0000256" key="1">
    <source>
        <dbReference type="ARBA" id="ARBA00022603"/>
    </source>
</evidence>
<dbReference type="InterPro" id="IPR036390">
    <property type="entry name" value="WH_DNA-bd_sf"/>
</dbReference>
<dbReference type="PANTHER" id="PTHR43712">
    <property type="entry name" value="PUTATIVE (AFU_ORTHOLOGUE AFUA_4G14580)-RELATED"/>
    <property type="match status" value="1"/>
</dbReference>
<keyword evidence="3" id="KW-0949">S-adenosyl-L-methionine</keyword>
<accession>A0A3M7J5R0</accession>
<dbReference type="AlphaFoldDB" id="A0A3M7J5R0"/>
<dbReference type="OrthoDB" id="3340390at2759"/>
<feature type="compositionally biased region" description="Basic and acidic residues" evidence="4">
    <location>
        <begin position="213"/>
        <end position="224"/>
    </location>
</feature>
<dbReference type="InterPro" id="IPR029063">
    <property type="entry name" value="SAM-dependent_MTases_sf"/>
</dbReference>
<dbReference type="EMBL" id="QWIT01000052">
    <property type="protein sequence ID" value="RMZ33104.1"/>
    <property type="molecule type" value="Genomic_DNA"/>
</dbReference>
<proteinExistence type="predicted"/>
<dbReference type="PROSITE" id="PS51683">
    <property type="entry name" value="SAM_OMT_II"/>
    <property type="match status" value="1"/>
</dbReference>
<evidence type="ECO:0000313" key="6">
    <source>
        <dbReference type="EMBL" id="RMZ33104.1"/>
    </source>
</evidence>
<dbReference type="GO" id="GO:0008171">
    <property type="term" value="F:O-methyltransferase activity"/>
    <property type="evidence" value="ECO:0007669"/>
    <property type="project" value="InterPro"/>
</dbReference>
<reference evidence="6 7" key="1">
    <citation type="journal article" date="2018" name="BMC Genomics">
        <title>Genomic evidence for intraspecific hybridization in a clonal and extremely halotolerant yeast.</title>
        <authorList>
            <person name="Gostincar C."/>
            <person name="Stajich J.E."/>
            <person name="Zupancic J."/>
            <person name="Zalar P."/>
            <person name="Gunde-Cimerman N."/>
        </authorList>
    </citation>
    <scope>NUCLEOTIDE SEQUENCE [LARGE SCALE GENOMIC DNA]</scope>
    <source>
        <strain evidence="6 7">EXF-120</strain>
    </source>
</reference>
<dbReference type="InterPro" id="IPR036388">
    <property type="entry name" value="WH-like_DNA-bd_sf"/>
</dbReference>
<keyword evidence="1" id="KW-0489">Methyltransferase</keyword>
<feature type="domain" description="O-methyltransferase C-terminal" evidence="5">
    <location>
        <begin position="379"/>
        <end position="537"/>
    </location>
</feature>
<feature type="compositionally biased region" description="Polar residues" evidence="4">
    <location>
        <begin position="189"/>
        <end position="200"/>
    </location>
</feature>
<keyword evidence="2" id="KW-0808">Transferase</keyword>
<sequence>MATANVSSDPIPNDVQPNCHTKHADPDISRRSDPSPPPRFPPTVPISTALLPSDDAAVPDLLNRIQVTGKEYTTNHLHHDTTDDNRHQKNSVRLALLAHARALVHALETPRETMIKHCWAEPSAAMCLAVGVDTGLFHHLSCDDAGCPCMKGRQGGGGGERGGGERTEQTHHRPVSSISPPAQRDTDQDPNNPSGEASTQAATAAATAAAANRTDDDKNNDKSNPKSLPFLSHRTGIPVPLLSRLLRHLTAMSHIRQPTPTTFLPTPFSSALTHPCIGDGYPVILASLPSLTCFPQYAKLTGYREPDDPRDGPYQFGVRTSRGFFEDVGVKRPLLEEFGNHMGGYRQGRRSWWDEGVYPVRERVVEGAGLEEEEEGKVLLVDVGGGFGHDVRAFAAAFADVVGSSRGRGKGRLVLEDLPEVVGQIGEEGLVVVGGDRDGDEVRIERVGCDFFEENPVRGARAYYLHSVLHDWPNPLASAILTRIAQAMQPGYSRLLIHENCIPAQGAHWEATALDMMMLGLVASKERTESEWRELIGATVRADGCRLEVVGIWGGGEEEGMESLIECVLV</sequence>
<evidence type="ECO:0000256" key="2">
    <source>
        <dbReference type="ARBA" id="ARBA00022679"/>
    </source>
</evidence>
<dbReference type="InterPro" id="IPR001077">
    <property type="entry name" value="COMT_C"/>
</dbReference>
<dbReference type="SUPFAM" id="SSF46785">
    <property type="entry name" value="Winged helix' DNA-binding domain"/>
    <property type="match status" value="1"/>
</dbReference>
<dbReference type="InterPro" id="IPR016461">
    <property type="entry name" value="COMT-like"/>
</dbReference>
<feature type="compositionally biased region" description="Pro residues" evidence="4">
    <location>
        <begin position="34"/>
        <end position="44"/>
    </location>
</feature>
<dbReference type="SUPFAM" id="SSF53335">
    <property type="entry name" value="S-adenosyl-L-methionine-dependent methyltransferases"/>
    <property type="match status" value="1"/>
</dbReference>
<dbReference type="Proteomes" id="UP000281677">
    <property type="component" value="Unassembled WGS sequence"/>
</dbReference>
<evidence type="ECO:0000313" key="7">
    <source>
        <dbReference type="Proteomes" id="UP000281677"/>
    </source>
</evidence>